<evidence type="ECO:0000313" key="3">
    <source>
        <dbReference type="EMBL" id="KST67033.1"/>
    </source>
</evidence>
<dbReference type="Proteomes" id="UP000053372">
    <property type="component" value="Unassembled WGS sequence"/>
</dbReference>
<dbReference type="EMBL" id="LMTZ01000091">
    <property type="protein sequence ID" value="KST67033.1"/>
    <property type="molecule type" value="Genomic_DNA"/>
</dbReference>
<accession>A0A0V7ZR42</accession>
<dbReference type="InterPro" id="IPR047197">
    <property type="entry name" value="THYN1-like_EVE"/>
</dbReference>
<evidence type="ECO:0000259" key="1">
    <source>
        <dbReference type="Pfam" id="PF01878"/>
    </source>
</evidence>
<dbReference type="InterPro" id="IPR015947">
    <property type="entry name" value="PUA-like_sf"/>
</dbReference>
<dbReference type="SUPFAM" id="SSF88697">
    <property type="entry name" value="PUA domain-like"/>
    <property type="match status" value="1"/>
</dbReference>
<reference evidence="3 4" key="1">
    <citation type="journal article" date="2015" name="Genome Announc.">
        <title>Draft Genome of the Euendolithic (true boring) Cyanobacterium Mastigocoleus testarum strain BC008.</title>
        <authorList>
            <person name="Guida B.S."/>
            <person name="Garcia-Pichel F."/>
        </authorList>
    </citation>
    <scope>NUCLEOTIDE SEQUENCE [LARGE SCALE GENOMIC DNA]</scope>
    <source>
        <strain evidence="3 4">BC008</strain>
    </source>
</reference>
<dbReference type="EMBL" id="LMTZ01000116">
    <property type="protein sequence ID" value="KST64886.1"/>
    <property type="molecule type" value="Genomic_DNA"/>
</dbReference>
<feature type="domain" description="EVE" evidence="1">
    <location>
        <begin position="2"/>
        <end position="132"/>
    </location>
</feature>
<sequence length="137" mass="15791">MAYWLMKTEPDEYSYTDLEQEGTTVWNGVKNALALKHLRNMSSGDLVFIYHTGKQRQIIGLAEVVSQPYPDPALNDSKRVVVDIRVIKRISQPLTLKKIKESNLFKDFDLLRLPRLSVLPVSESYWDLILKLAKTNN</sequence>
<dbReference type="AlphaFoldDB" id="A0A0V7ZR42"/>
<dbReference type="InterPro" id="IPR052181">
    <property type="entry name" value="5hmC_binding"/>
</dbReference>
<evidence type="ECO:0000313" key="4">
    <source>
        <dbReference type="Proteomes" id="UP000053372"/>
    </source>
</evidence>
<dbReference type="InterPro" id="IPR002740">
    <property type="entry name" value="EVE_domain"/>
</dbReference>
<dbReference type="RefSeq" id="WP_027841056.1">
    <property type="nucleotide sequence ID" value="NZ_LMTZ01000091.1"/>
</dbReference>
<proteinExistence type="predicted"/>
<evidence type="ECO:0000313" key="2">
    <source>
        <dbReference type="EMBL" id="KST64886.1"/>
    </source>
</evidence>
<gene>
    <name evidence="2" type="ORF">BC008_18925</name>
    <name evidence="3" type="ORF">BC008_27985</name>
</gene>
<dbReference type="CDD" id="cd21133">
    <property type="entry name" value="EVE"/>
    <property type="match status" value="1"/>
</dbReference>
<dbReference type="Gene3D" id="3.10.590.10">
    <property type="entry name" value="ph1033 like domains"/>
    <property type="match status" value="1"/>
</dbReference>
<name>A0A0V7ZR42_9CYAN</name>
<keyword evidence="4" id="KW-1185">Reference proteome</keyword>
<organism evidence="3 4">
    <name type="scientific">Mastigocoleus testarum BC008</name>
    <dbReference type="NCBI Taxonomy" id="371196"/>
    <lineage>
        <taxon>Bacteria</taxon>
        <taxon>Bacillati</taxon>
        <taxon>Cyanobacteriota</taxon>
        <taxon>Cyanophyceae</taxon>
        <taxon>Nostocales</taxon>
        <taxon>Hapalosiphonaceae</taxon>
        <taxon>Mastigocoleus</taxon>
    </lineage>
</organism>
<protein>
    <submittedName>
        <fullName evidence="3">Ubiquinol-cytochrome C reductase</fullName>
    </submittedName>
</protein>
<dbReference type="OrthoDB" id="9791347at2"/>
<dbReference type="Pfam" id="PF01878">
    <property type="entry name" value="EVE"/>
    <property type="match status" value="1"/>
</dbReference>
<dbReference type="PANTHER" id="PTHR14087:SF7">
    <property type="entry name" value="THYMOCYTE NUCLEAR PROTEIN 1"/>
    <property type="match status" value="1"/>
</dbReference>
<dbReference type="PANTHER" id="PTHR14087">
    <property type="entry name" value="THYMOCYTE NUCLEAR PROTEIN 1"/>
    <property type="match status" value="1"/>
</dbReference>
<comment type="caution">
    <text evidence="3">The sequence shown here is derived from an EMBL/GenBank/DDBJ whole genome shotgun (WGS) entry which is preliminary data.</text>
</comment>